<comment type="caution">
    <text evidence="2">The sequence shown here is derived from an EMBL/GenBank/DDBJ whole genome shotgun (WGS) entry which is preliminary data.</text>
</comment>
<evidence type="ECO:0000313" key="2">
    <source>
        <dbReference type="EMBL" id="GLS70245.1"/>
    </source>
</evidence>
<evidence type="ECO:0000313" key="3">
    <source>
        <dbReference type="Proteomes" id="UP001157440"/>
    </source>
</evidence>
<accession>A0AA37TEG8</accession>
<feature type="region of interest" description="Disordered" evidence="1">
    <location>
        <begin position="1"/>
        <end position="27"/>
    </location>
</feature>
<sequence length="81" mass="8455">MQLTSAEPGTGGKPPEEPGISDLAGPCTDNRGLASFIPAHSEDDSCALGDEIWGVEWLDHDDVAPAGVSAPCAHREDRRAT</sequence>
<dbReference type="AlphaFoldDB" id="A0AA37TEG8"/>
<dbReference type="Proteomes" id="UP001157440">
    <property type="component" value="Unassembled WGS sequence"/>
</dbReference>
<protein>
    <submittedName>
        <fullName evidence="2">Uncharacterized protein</fullName>
    </submittedName>
</protein>
<proteinExistence type="predicted"/>
<gene>
    <name evidence="2" type="ORF">GCM10007890_22580</name>
</gene>
<name>A0AA37TEG8_9HYPH</name>
<keyword evidence="3" id="KW-1185">Reference proteome</keyword>
<evidence type="ECO:0000256" key="1">
    <source>
        <dbReference type="SAM" id="MobiDB-lite"/>
    </source>
</evidence>
<reference evidence="3" key="1">
    <citation type="journal article" date="2019" name="Int. J. Syst. Evol. Microbiol.">
        <title>The Global Catalogue of Microorganisms (GCM) 10K type strain sequencing project: providing services to taxonomists for standard genome sequencing and annotation.</title>
        <authorList>
            <consortium name="The Broad Institute Genomics Platform"/>
            <consortium name="The Broad Institute Genome Sequencing Center for Infectious Disease"/>
            <person name="Wu L."/>
            <person name="Ma J."/>
        </authorList>
    </citation>
    <scope>NUCLEOTIDE SEQUENCE [LARGE SCALE GENOMIC DNA]</scope>
    <source>
        <strain evidence="3">NBRC 103632</strain>
    </source>
</reference>
<dbReference type="EMBL" id="BSPL01000014">
    <property type="protein sequence ID" value="GLS70245.1"/>
    <property type="molecule type" value="Genomic_DNA"/>
</dbReference>
<organism evidence="2 3">
    <name type="scientific">Methylobacterium tardum</name>
    <dbReference type="NCBI Taxonomy" id="374432"/>
    <lineage>
        <taxon>Bacteria</taxon>
        <taxon>Pseudomonadati</taxon>
        <taxon>Pseudomonadota</taxon>
        <taxon>Alphaproteobacteria</taxon>
        <taxon>Hyphomicrobiales</taxon>
        <taxon>Methylobacteriaceae</taxon>
        <taxon>Methylobacterium</taxon>
    </lineage>
</organism>